<proteinExistence type="predicted"/>
<sequence>MDQKSAWIIFCQRLHRYIGVIIAPFMLLVAVTGILYVWSPQIEKVVYHDLLFQDSFGQPTSLDAQVRAAIQVYPELERLKSIRPASDPQGTTRVMFSFDGASSGESWAVFVNPITLDVQGQAVVYGTSGALPLRNFLSQLHRKLGLSEYIRAYSELVASWLWIAVISGVFLYWVSRSQSSKLFKLHTLVGLVFIPGLLFFSATGLTWSKWAGDHFFSALKSWHQNRPALLVDIPHEDSLSNEHHAPLEMSAEQHSSFDGSKQWLSTSQHPMVEMSPATYQPSFQDVLNVARRAGLTASKIEIRPSQLPEKAWVVAEINRSLPIQVDDIAIDPLTGKVVAQRHFKDYPILAKISMWGVDFHMGNWGLWNQILLTLISLALIALILCGYLMWLKKRYLPISSRTQTLPQIFMKFNRFNQCLLFVFTVLIGWAMPVLGVSVLCLLWVEFYLMYRKKT</sequence>
<dbReference type="HOGENOM" id="CLU_031962_3_1_4"/>
<dbReference type="RefSeq" id="WP_038499220.1">
    <property type="nucleotide sequence ID" value="NZ_AFWK01000019.1"/>
</dbReference>
<dbReference type="Proteomes" id="UP000028945">
    <property type="component" value="Chromosome"/>
</dbReference>
<evidence type="ECO:0008006" key="4">
    <source>
        <dbReference type="Google" id="ProtNLM"/>
    </source>
</evidence>
<dbReference type="eggNOG" id="COG3182">
    <property type="taxonomic scope" value="Bacteria"/>
</dbReference>
<feature type="transmembrane region" description="Helical" evidence="1">
    <location>
        <begin position="370"/>
        <end position="391"/>
    </location>
</feature>
<dbReference type="PANTHER" id="PTHR34219">
    <property type="entry name" value="IRON-REGULATED INNER MEMBRANE PROTEIN-RELATED"/>
    <property type="match status" value="1"/>
</dbReference>
<feature type="transmembrane region" description="Helical" evidence="1">
    <location>
        <begin position="157"/>
        <end position="175"/>
    </location>
</feature>
<reference evidence="2 3" key="1">
    <citation type="journal article" date="2014" name="BMC Genomics">
        <title>A genomic perspective on a new bacterial genus and species from the Alcaligenaceae family, Basilea psittacipulmonis.</title>
        <authorList>
            <person name="Whiteson K.L."/>
            <person name="Hernandez D."/>
            <person name="Lazarevic V."/>
            <person name="Gaia N."/>
            <person name="Farinelli L."/>
            <person name="Francois P."/>
            <person name="Pilo P."/>
            <person name="Frey J."/>
            <person name="Schrenzel J."/>
        </authorList>
    </citation>
    <scope>NUCLEOTIDE SEQUENCE [LARGE SCALE GENOMIC DNA]</scope>
    <source>
        <strain evidence="2 3">DSM 24701</strain>
    </source>
</reference>
<accession>A0A077DEA9</accession>
<organism evidence="2 3">
    <name type="scientific">Basilea psittacipulmonis DSM 24701</name>
    <dbReference type="NCBI Taxonomy" id="1072685"/>
    <lineage>
        <taxon>Bacteria</taxon>
        <taxon>Pseudomonadati</taxon>
        <taxon>Pseudomonadota</taxon>
        <taxon>Betaproteobacteria</taxon>
        <taxon>Burkholderiales</taxon>
        <taxon>Alcaligenaceae</taxon>
        <taxon>Basilea</taxon>
    </lineage>
</organism>
<name>A0A077DEA9_9BURK</name>
<dbReference type="EMBL" id="CP009238">
    <property type="protein sequence ID" value="AIL32506.1"/>
    <property type="molecule type" value="Genomic_DNA"/>
</dbReference>
<keyword evidence="1" id="KW-1133">Transmembrane helix</keyword>
<dbReference type="PANTHER" id="PTHR34219:SF1">
    <property type="entry name" value="PEPSY DOMAIN-CONTAINING PROTEIN"/>
    <property type="match status" value="1"/>
</dbReference>
<feature type="transmembrane region" description="Helical" evidence="1">
    <location>
        <begin position="17"/>
        <end position="38"/>
    </location>
</feature>
<dbReference type="AlphaFoldDB" id="A0A077DEA9"/>
<feature type="transmembrane region" description="Helical" evidence="1">
    <location>
        <begin position="418"/>
        <end position="444"/>
    </location>
</feature>
<dbReference type="Pfam" id="PF03929">
    <property type="entry name" value="PepSY_TM"/>
    <property type="match status" value="1"/>
</dbReference>
<dbReference type="KEGG" id="bpsi:IX83_03575"/>
<keyword evidence="3" id="KW-1185">Reference proteome</keyword>
<evidence type="ECO:0000256" key="1">
    <source>
        <dbReference type="SAM" id="Phobius"/>
    </source>
</evidence>
<dbReference type="InterPro" id="IPR005625">
    <property type="entry name" value="PepSY-ass_TM"/>
</dbReference>
<keyword evidence="1" id="KW-0472">Membrane</keyword>
<evidence type="ECO:0000313" key="3">
    <source>
        <dbReference type="Proteomes" id="UP000028945"/>
    </source>
</evidence>
<feature type="transmembrane region" description="Helical" evidence="1">
    <location>
        <begin position="187"/>
        <end position="207"/>
    </location>
</feature>
<protein>
    <recommendedName>
        <fullName evidence="4">PepSY domain-containing protein</fullName>
    </recommendedName>
</protein>
<evidence type="ECO:0000313" key="2">
    <source>
        <dbReference type="EMBL" id="AIL32506.1"/>
    </source>
</evidence>
<gene>
    <name evidence="2" type="ORF">IX83_03575</name>
</gene>
<dbReference type="OrthoDB" id="9791166at2"/>
<keyword evidence="1" id="KW-0812">Transmembrane</keyword>